<dbReference type="GO" id="GO:0016740">
    <property type="term" value="F:transferase activity"/>
    <property type="evidence" value="ECO:0007669"/>
    <property type="project" value="UniProtKB-KW"/>
</dbReference>
<dbReference type="AlphaFoldDB" id="A0A7X9HSM1"/>
<gene>
    <name evidence="1" type="ORF">GYA37_01355</name>
</gene>
<name>A0A7X9HSM1_UNCKA</name>
<sequence>MSNVIVISHKSNTQPDDDLVLYLKGKKEKNVMHITHAFSDSPNRVSTCVWYKDGTSHKVWKSGDYEGYPEATIYLKEIIFTLKCILRSKIYWDTCVCMDGLCALYGMLGRIFMRVKRIVYWAIDFVPSGRFKSKTKNFIYKSINVLGYKKADEMWDLSPRMVEARKKFLGIKLEDYKKHKVVPYGVWIERIKKYPYEECEKNTLVFMGHLIEKQGVQLVLQAVPQIVKRNPNFKFKVIGKGRYKDRLKQMVSDLRIERYVNFMEIEEDTVLEEEIAKSCVAIAPYIKNLDTWTYYADPGKVKKYLGCGVPVLLTDIPWNAREIEEEGCGKIISEDLNVIVDSVLGLMDGDVNQRFRDSSNKYAKSFDYQKIFSELI</sequence>
<protein>
    <submittedName>
        <fullName evidence="1">Glycosyltransferase</fullName>
    </submittedName>
</protein>
<keyword evidence="1" id="KW-0808">Transferase</keyword>
<dbReference type="PANTHER" id="PTHR12526:SF572">
    <property type="entry name" value="BLL5144 PROTEIN"/>
    <property type="match status" value="1"/>
</dbReference>
<accession>A0A7X9HSM1</accession>
<organism evidence="1 2">
    <name type="scientific">candidate division WWE3 bacterium</name>
    <dbReference type="NCBI Taxonomy" id="2053526"/>
    <lineage>
        <taxon>Bacteria</taxon>
        <taxon>Katanobacteria</taxon>
    </lineage>
</organism>
<comment type="caution">
    <text evidence="1">The sequence shown here is derived from an EMBL/GenBank/DDBJ whole genome shotgun (WGS) entry which is preliminary data.</text>
</comment>
<proteinExistence type="predicted"/>
<dbReference type="Gene3D" id="3.40.50.2000">
    <property type="entry name" value="Glycogen Phosphorylase B"/>
    <property type="match status" value="1"/>
</dbReference>
<evidence type="ECO:0000313" key="2">
    <source>
        <dbReference type="Proteomes" id="UP000590542"/>
    </source>
</evidence>
<evidence type="ECO:0000313" key="1">
    <source>
        <dbReference type="EMBL" id="NMB91477.1"/>
    </source>
</evidence>
<dbReference type="EMBL" id="JAAZNV010000006">
    <property type="protein sequence ID" value="NMB91477.1"/>
    <property type="molecule type" value="Genomic_DNA"/>
</dbReference>
<dbReference type="Pfam" id="PF13692">
    <property type="entry name" value="Glyco_trans_1_4"/>
    <property type="match status" value="1"/>
</dbReference>
<dbReference type="PANTHER" id="PTHR12526">
    <property type="entry name" value="GLYCOSYLTRANSFERASE"/>
    <property type="match status" value="1"/>
</dbReference>
<reference evidence="1 2" key="1">
    <citation type="journal article" date="2020" name="Biotechnol. Biofuels">
        <title>New insights from the biogas microbiome by comprehensive genome-resolved metagenomics of nearly 1600 species originating from multiple anaerobic digesters.</title>
        <authorList>
            <person name="Campanaro S."/>
            <person name="Treu L."/>
            <person name="Rodriguez-R L.M."/>
            <person name="Kovalovszki A."/>
            <person name="Ziels R.M."/>
            <person name="Maus I."/>
            <person name="Zhu X."/>
            <person name="Kougias P.G."/>
            <person name="Basile A."/>
            <person name="Luo G."/>
            <person name="Schluter A."/>
            <person name="Konstantinidis K.T."/>
            <person name="Angelidaki I."/>
        </authorList>
    </citation>
    <scope>NUCLEOTIDE SEQUENCE [LARGE SCALE GENOMIC DNA]</scope>
    <source>
        <strain evidence="1">AS27yjCOA_202</strain>
    </source>
</reference>
<dbReference type="Proteomes" id="UP000590542">
    <property type="component" value="Unassembled WGS sequence"/>
</dbReference>
<dbReference type="SUPFAM" id="SSF53756">
    <property type="entry name" value="UDP-Glycosyltransferase/glycogen phosphorylase"/>
    <property type="match status" value="1"/>
</dbReference>